<name>A0ABM8UC35_9GAMM</name>
<accession>A0ABM8UC35</accession>
<sequence>MRQRTALTGASLLVGVLMAGIAGRAGAWLAEYGIEGMHVVSSKADEMRATIGPDGKRIVWGSRGREGEAGGRDLWQASLVDGRWQDPRPLALNAASDEFDPMFSADGQWLYFVSDRDGGEGGDDLYRVAVHADGFGEPVNLGPGVNTAGNERTPTPASDGRRLMFASDGHGGAGGLDLFVARLDRASFTGPRPVPGINTRADESDAAWLGGTRAIVFARADTKGDAAVRLQLARCDGTRYADATPLALSFNTAGGTTFGPAIDWNKPGELLVTGVAKAPRAGGLDIYRMKAPAADGKDGCVD</sequence>
<organism evidence="1 2">
    <name type="scientific">Novilysobacter luteus</name>
    <dbReference type="NCBI Taxonomy" id="2822368"/>
    <lineage>
        <taxon>Bacteria</taxon>
        <taxon>Pseudomonadati</taxon>
        <taxon>Pseudomonadota</taxon>
        <taxon>Gammaproteobacteria</taxon>
        <taxon>Lysobacterales</taxon>
        <taxon>Lysobacteraceae</taxon>
        <taxon>Novilysobacter</taxon>
    </lineage>
</organism>
<evidence type="ECO:0000313" key="1">
    <source>
        <dbReference type="EMBL" id="CAG4968129.1"/>
    </source>
</evidence>
<dbReference type="EMBL" id="OU015430">
    <property type="protein sequence ID" value="CAG4968129.1"/>
    <property type="molecule type" value="Genomic_DNA"/>
</dbReference>
<evidence type="ECO:0008006" key="3">
    <source>
        <dbReference type="Google" id="ProtNLM"/>
    </source>
</evidence>
<dbReference type="InterPro" id="IPR011659">
    <property type="entry name" value="WD40"/>
</dbReference>
<protein>
    <recommendedName>
        <fullName evidence="3">TolB-like protein</fullName>
    </recommendedName>
</protein>
<dbReference type="SUPFAM" id="SSF82171">
    <property type="entry name" value="DPP6 N-terminal domain-like"/>
    <property type="match status" value="1"/>
</dbReference>
<dbReference type="Gene3D" id="2.120.10.30">
    <property type="entry name" value="TolB, C-terminal domain"/>
    <property type="match status" value="1"/>
</dbReference>
<dbReference type="Pfam" id="PF07676">
    <property type="entry name" value="PD40"/>
    <property type="match status" value="3"/>
</dbReference>
<proteinExistence type="predicted"/>
<dbReference type="Proteomes" id="UP000680116">
    <property type="component" value="Chromosome"/>
</dbReference>
<dbReference type="InterPro" id="IPR011042">
    <property type="entry name" value="6-blade_b-propeller_TolB-like"/>
</dbReference>
<keyword evidence="2" id="KW-1185">Reference proteome</keyword>
<gene>
    <name evidence="1" type="ORF">LYB30171_00203</name>
</gene>
<reference evidence="1 2" key="1">
    <citation type="submission" date="2021-04" db="EMBL/GenBank/DDBJ databases">
        <authorList>
            <person name="Rodrigo-Torres L."/>
            <person name="Arahal R. D."/>
            <person name="Lucena T."/>
        </authorList>
    </citation>
    <scope>NUCLEOTIDE SEQUENCE [LARGE SCALE GENOMIC DNA]</scope>
    <source>
        <strain evidence="1 2">CECT 30171</strain>
    </source>
</reference>
<evidence type="ECO:0000313" key="2">
    <source>
        <dbReference type="Proteomes" id="UP000680116"/>
    </source>
</evidence>